<dbReference type="Proteomes" id="UP000464214">
    <property type="component" value="Chromosome"/>
</dbReference>
<gene>
    <name evidence="2" type="ORF">GU926_11540</name>
</gene>
<dbReference type="InterPro" id="IPR014922">
    <property type="entry name" value="YdhG-like"/>
</dbReference>
<proteinExistence type="predicted"/>
<dbReference type="Gene3D" id="3.90.1150.200">
    <property type="match status" value="1"/>
</dbReference>
<accession>A0A6P1P0T2</accession>
<keyword evidence="3" id="KW-1185">Reference proteome</keyword>
<evidence type="ECO:0000313" key="3">
    <source>
        <dbReference type="Proteomes" id="UP000464214"/>
    </source>
</evidence>
<evidence type="ECO:0000259" key="1">
    <source>
        <dbReference type="Pfam" id="PF08818"/>
    </source>
</evidence>
<dbReference type="KEGG" id="nib:GU926_11540"/>
<dbReference type="EMBL" id="CP047897">
    <property type="protein sequence ID" value="QHL88028.1"/>
    <property type="molecule type" value="Genomic_DNA"/>
</dbReference>
<evidence type="ECO:0000313" key="2">
    <source>
        <dbReference type="EMBL" id="QHL88028.1"/>
    </source>
</evidence>
<organism evidence="2 3">
    <name type="scientific">Nibribacter ruber</name>
    <dbReference type="NCBI Taxonomy" id="2698458"/>
    <lineage>
        <taxon>Bacteria</taxon>
        <taxon>Pseudomonadati</taxon>
        <taxon>Bacteroidota</taxon>
        <taxon>Cytophagia</taxon>
        <taxon>Cytophagales</taxon>
        <taxon>Hymenobacteraceae</taxon>
        <taxon>Nibribacter</taxon>
    </lineage>
</organism>
<reference evidence="2 3" key="1">
    <citation type="submission" date="2020-01" db="EMBL/GenBank/DDBJ databases">
        <authorList>
            <person name="Kim M."/>
        </authorList>
    </citation>
    <scope>NUCLEOTIDE SEQUENCE [LARGE SCALE GENOMIC DNA]</scope>
    <source>
        <strain evidence="2 3">BT10</strain>
    </source>
</reference>
<dbReference type="Pfam" id="PF08818">
    <property type="entry name" value="DUF1801"/>
    <property type="match status" value="1"/>
</dbReference>
<protein>
    <recommendedName>
        <fullName evidence="1">YdhG-like domain-containing protein</fullName>
    </recommendedName>
</protein>
<dbReference type="RefSeq" id="WP_160691997.1">
    <property type="nucleotide sequence ID" value="NZ_CP047897.1"/>
</dbReference>
<dbReference type="SUPFAM" id="SSF159888">
    <property type="entry name" value="YdhG-like"/>
    <property type="match status" value="1"/>
</dbReference>
<feature type="domain" description="YdhG-like" evidence="1">
    <location>
        <begin position="21"/>
        <end position="110"/>
    </location>
</feature>
<sequence>MITTAPKDINSYLAAFPEATQRALQQIRNLVQETVPEAKETIKYGMPTFIYHGDLVHFAAFVHHIGFYSVPTSQDSFTNDLQAYKVGNGSVQFPLNQPLPLALIRKIVTYRAQENLEAALHPQHA</sequence>
<dbReference type="AlphaFoldDB" id="A0A6P1P0T2"/>
<name>A0A6P1P0T2_9BACT</name>